<evidence type="ECO:0000259" key="2">
    <source>
        <dbReference type="Pfam" id="PF00487"/>
    </source>
</evidence>
<dbReference type="STRING" id="298654.FraEuI1c_6642"/>
<dbReference type="eggNOG" id="COG3239">
    <property type="taxonomic scope" value="Bacteria"/>
</dbReference>
<dbReference type="InParanoid" id="E3JAZ1"/>
<protein>
    <submittedName>
        <fullName evidence="3">Fatty acid desaturase</fullName>
    </submittedName>
</protein>
<name>E3JAZ1_PSEI1</name>
<keyword evidence="4" id="KW-1185">Reference proteome</keyword>
<dbReference type="InterPro" id="IPR005804">
    <property type="entry name" value="FA_desaturase_dom"/>
</dbReference>
<organism evidence="3 4">
    <name type="scientific">Pseudofrankia inefficax (strain DSM 45817 / CECT 9037 / DDB 130130 / EuI1c)</name>
    <name type="common">Frankia inefficax</name>
    <dbReference type="NCBI Taxonomy" id="298654"/>
    <lineage>
        <taxon>Bacteria</taxon>
        <taxon>Bacillati</taxon>
        <taxon>Actinomycetota</taxon>
        <taxon>Actinomycetes</taxon>
        <taxon>Frankiales</taxon>
        <taxon>Frankiaceae</taxon>
        <taxon>Pseudofrankia</taxon>
    </lineage>
</organism>
<proteinExistence type="predicted"/>
<feature type="compositionally biased region" description="Low complexity" evidence="1">
    <location>
        <begin position="352"/>
        <end position="375"/>
    </location>
</feature>
<dbReference type="KEGG" id="fri:FraEuI1c_6642"/>
<dbReference type="GO" id="GO:0016717">
    <property type="term" value="F:oxidoreductase activity, acting on paired donors, with oxidation of a pair of donors resulting in the reduction of molecular oxygen to two molecules of water"/>
    <property type="evidence" value="ECO:0007669"/>
    <property type="project" value="TreeGrafter"/>
</dbReference>
<dbReference type="InterPro" id="IPR012171">
    <property type="entry name" value="Fatty_acid_desaturase"/>
</dbReference>
<reference evidence="3 4" key="1">
    <citation type="submission" date="2010-10" db="EMBL/GenBank/DDBJ databases">
        <title>Complete sequence of Frankia sp. EuI1c.</title>
        <authorList>
            <consortium name="US DOE Joint Genome Institute"/>
            <person name="Lucas S."/>
            <person name="Copeland A."/>
            <person name="Lapidus A."/>
            <person name="Cheng J.-F."/>
            <person name="Bruce D."/>
            <person name="Goodwin L."/>
            <person name="Pitluck S."/>
            <person name="Chertkov O."/>
            <person name="Detter J.C."/>
            <person name="Han C."/>
            <person name="Tapia R."/>
            <person name="Land M."/>
            <person name="Hauser L."/>
            <person name="Jeffries C."/>
            <person name="Kyrpides N."/>
            <person name="Ivanova N."/>
            <person name="Mikhailova N."/>
            <person name="Beauchemin N."/>
            <person name="Sen A."/>
            <person name="Sur S.A."/>
            <person name="Gtari M."/>
            <person name="Wall L."/>
            <person name="Tisa L."/>
            <person name="Woyke T."/>
        </authorList>
    </citation>
    <scope>NUCLEOTIDE SEQUENCE [LARGE SCALE GENOMIC DNA]</scope>
    <source>
        <strain evidence="4">DSM 45817 / CECT 9037 / EuI1c</strain>
    </source>
</reference>
<sequence>MPDTREMTKAEIEELGHELDQLRASVVASLGENDSRYIRRVIGAQRLLELGGRITMFAGFLPPAWIAGTAMLTTAKILDNMEIGHNVLHGQWDWMGDPRIQSTTWEWDAVSPAGHWRQAHNYRHHTFTNVLGKDRDIGFGILRMTPGQRWNPVYLAQPLYNLGLAATFEWGIAIFDVEVDRAWNGEKSWKEVLSQFGAVLRKGGRQVLKDFLVFPVLAGPAFLPVFLGNLTANVVRNLWAHTIIFCGHFPDGVEVFATEQAENETRGEWYLRQIRGSANIEGPPLFHLLSGNLSHQIEHHLFPDLPSNRYSQIAPQVRALCERYGIPYTTGSLPRQTANVWKRVLRMALPGPGTRSAAAPSAAARTAANTANTGAGEVGEPRRSGRLVGAGPVGRTGASRQGAGWQNLVRRLPAQPRRPVEPAMASLGRRATASRFGAI</sequence>
<dbReference type="PANTHER" id="PTHR19353">
    <property type="entry name" value="FATTY ACID DESATURASE 2"/>
    <property type="match status" value="1"/>
</dbReference>
<dbReference type="GO" id="GO:0016020">
    <property type="term" value="C:membrane"/>
    <property type="evidence" value="ECO:0007669"/>
    <property type="project" value="TreeGrafter"/>
</dbReference>
<accession>E3JAZ1</accession>
<dbReference type="AlphaFoldDB" id="E3JAZ1"/>
<dbReference type="Pfam" id="PF00487">
    <property type="entry name" value="FA_desaturase"/>
    <property type="match status" value="1"/>
</dbReference>
<evidence type="ECO:0000313" key="4">
    <source>
        <dbReference type="Proteomes" id="UP000002484"/>
    </source>
</evidence>
<dbReference type="GO" id="GO:0006629">
    <property type="term" value="P:lipid metabolic process"/>
    <property type="evidence" value="ECO:0007669"/>
    <property type="project" value="InterPro"/>
</dbReference>
<dbReference type="CDD" id="cd03506">
    <property type="entry name" value="Delta6-FADS-like"/>
    <property type="match status" value="1"/>
</dbReference>
<dbReference type="Proteomes" id="UP000002484">
    <property type="component" value="Chromosome"/>
</dbReference>
<feature type="region of interest" description="Disordered" evidence="1">
    <location>
        <begin position="352"/>
        <end position="400"/>
    </location>
</feature>
<feature type="domain" description="Fatty acid desaturase" evidence="2">
    <location>
        <begin position="65"/>
        <end position="330"/>
    </location>
</feature>
<dbReference type="EMBL" id="CP002299">
    <property type="protein sequence ID" value="ADP84612.1"/>
    <property type="molecule type" value="Genomic_DNA"/>
</dbReference>
<dbReference type="FunCoup" id="E3JAZ1">
    <property type="interactions" value="49"/>
</dbReference>
<dbReference type="PANTHER" id="PTHR19353:SF84">
    <property type="entry name" value="ACYL-COA DELTA-9-DESATURASE, DESB"/>
    <property type="match status" value="1"/>
</dbReference>
<dbReference type="HOGENOM" id="CLU_045383_0_0_11"/>
<gene>
    <name evidence="3" type="ordered locus">FraEuI1c_6642</name>
</gene>
<evidence type="ECO:0000313" key="3">
    <source>
        <dbReference type="EMBL" id="ADP84612.1"/>
    </source>
</evidence>
<feature type="region of interest" description="Disordered" evidence="1">
    <location>
        <begin position="416"/>
        <end position="439"/>
    </location>
</feature>
<evidence type="ECO:0000256" key="1">
    <source>
        <dbReference type="SAM" id="MobiDB-lite"/>
    </source>
</evidence>